<evidence type="ECO:0000256" key="2">
    <source>
        <dbReference type="ARBA" id="ARBA00006679"/>
    </source>
</evidence>
<feature type="transmembrane region" description="Helical" evidence="7">
    <location>
        <begin position="21"/>
        <end position="39"/>
    </location>
</feature>
<protein>
    <submittedName>
        <fullName evidence="8">DoxX family protein</fullName>
    </submittedName>
</protein>
<keyword evidence="3" id="KW-1003">Cell membrane</keyword>
<dbReference type="Proteomes" id="UP001162741">
    <property type="component" value="Chromosome"/>
</dbReference>
<feature type="transmembrane region" description="Helical" evidence="7">
    <location>
        <begin position="85"/>
        <end position="104"/>
    </location>
</feature>
<dbReference type="PANTHER" id="PTHR33452:SF1">
    <property type="entry name" value="INNER MEMBRANE PROTEIN YPHA-RELATED"/>
    <property type="match status" value="1"/>
</dbReference>
<dbReference type="EMBL" id="CP107006">
    <property type="protein sequence ID" value="UYQ91010.1"/>
    <property type="molecule type" value="Genomic_DNA"/>
</dbReference>
<evidence type="ECO:0000256" key="7">
    <source>
        <dbReference type="SAM" id="Phobius"/>
    </source>
</evidence>
<evidence type="ECO:0000256" key="1">
    <source>
        <dbReference type="ARBA" id="ARBA00004651"/>
    </source>
</evidence>
<sequence>MAKTFAQSLLGRPGYSNGVSLVLLILRVVVGIAFMYHGWGKIQQPLSWNSPESPLAIPAIFQLLAAVSEFGGGIALVLGLVTPIAAFGIAVTMAVAVYMHAVIFKQPFVDMAGGPSFELALVYLAIALVLMVIGPGKYSIDYRLFTPKARH</sequence>
<feature type="transmembrane region" description="Helical" evidence="7">
    <location>
        <begin position="116"/>
        <end position="134"/>
    </location>
</feature>
<keyword evidence="5 7" id="KW-1133">Transmembrane helix</keyword>
<name>A0ABY6IUG0_9BACT</name>
<evidence type="ECO:0000256" key="5">
    <source>
        <dbReference type="ARBA" id="ARBA00022989"/>
    </source>
</evidence>
<keyword evidence="4 7" id="KW-0812">Transmembrane</keyword>
<comment type="similarity">
    <text evidence="2">Belongs to the DoxX family.</text>
</comment>
<comment type="subcellular location">
    <subcellularLocation>
        <location evidence="1">Cell membrane</location>
        <topology evidence="1">Multi-pass membrane protein</topology>
    </subcellularLocation>
</comment>
<keyword evidence="9" id="KW-1185">Reference proteome</keyword>
<evidence type="ECO:0000256" key="3">
    <source>
        <dbReference type="ARBA" id="ARBA00022475"/>
    </source>
</evidence>
<dbReference type="InterPro" id="IPR051907">
    <property type="entry name" value="DoxX-like_oxidoreductase"/>
</dbReference>
<proteinExistence type="inferred from homology"/>
<evidence type="ECO:0000313" key="9">
    <source>
        <dbReference type="Proteomes" id="UP001162741"/>
    </source>
</evidence>
<gene>
    <name evidence="8" type="ORF">MKQ68_12995</name>
</gene>
<dbReference type="Pfam" id="PF07681">
    <property type="entry name" value="DoxX"/>
    <property type="match status" value="1"/>
</dbReference>
<feature type="transmembrane region" description="Helical" evidence="7">
    <location>
        <begin position="59"/>
        <end position="78"/>
    </location>
</feature>
<organism evidence="8 9">
    <name type="scientific">Chitinophaga horti</name>
    <dbReference type="NCBI Taxonomy" id="2920382"/>
    <lineage>
        <taxon>Bacteria</taxon>
        <taxon>Pseudomonadati</taxon>
        <taxon>Bacteroidota</taxon>
        <taxon>Chitinophagia</taxon>
        <taxon>Chitinophagales</taxon>
        <taxon>Chitinophagaceae</taxon>
        <taxon>Chitinophaga</taxon>
    </lineage>
</organism>
<accession>A0ABY6IUG0</accession>
<dbReference type="PANTHER" id="PTHR33452">
    <property type="entry name" value="OXIDOREDUCTASE CATD-RELATED"/>
    <property type="match status" value="1"/>
</dbReference>
<evidence type="ECO:0000256" key="6">
    <source>
        <dbReference type="ARBA" id="ARBA00023136"/>
    </source>
</evidence>
<dbReference type="InterPro" id="IPR032808">
    <property type="entry name" value="DoxX"/>
</dbReference>
<keyword evidence="6 7" id="KW-0472">Membrane</keyword>
<evidence type="ECO:0000256" key="4">
    <source>
        <dbReference type="ARBA" id="ARBA00022692"/>
    </source>
</evidence>
<evidence type="ECO:0000313" key="8">
    <source>
        <dbReference type="EMBL" id="UYQ91010.1"/>
    </source>
</evidence>
<reference evidence="8" key="1">
    <citation type="submission" date="2022-10" db="EMBL/GenBank/DDBJ databases">
        <title>Chitinophaga sp. nov., isolated from soil.</title>
        <authorList>
            <person name="Jeon C.O."/>
        </authorList>
    </citation>
    <scope>NUCLEOTIDE SEQUENCE</scope>
    <source>
        <strain evidence="8">R8</strain>
    </source>
</reference>
<dbReference type="RefSeq" id="WP_264279502.1">
    <property type="nucleotide sequence ID" value="NZ_CP107006.1"/>
</dbReference>